<keyword evidence="1" id="KW-0812">Transmembrane</keyword>
<organism evidence="2 3">
    <name type="scientific">Bradyrhizobium diazoefficiens</name>
    <dbReference type="NCBI Taxonomy" id="1355477"/>
    <lineage>
        <taxon>Bacteria</taxon>
        <taxon>Pseudomonadati</taxon>
        <taxon>Pseudomonadota</taxon>
        <taxon>Alphaproteobacteria</taxon>
        <taxon>Hyphomicrobiales</taxon>
        <taxon>Nitrobacteraceae</taxon>
        <taxon>Bradyrhizobium</taxon>
    </lineage>
</organism>
<sequence>MYLKRFRIAAMVAAMASILMVAFVVAVRALDLQRHLD</sequence>
<evidence type="ECO:0000256" key="1">
    <source>
        <dbReference type="SAM" id="Phobius"/>
    </source>
</evidence>
<dbReference type="EMBL" id="AP014685">
    <property type="protein sequence ID" value="BAR60197.1"/>
    <property type="molecule type" value="Genomic_DNA"/>
</dbReference>
<keyword evidence="1" id="KW-1133">Transmembrane helix</keyword>
<feature type="transmembrane region" description="Helical" evidence="1">
    <location>
        <begin position="6"/>
        <end position="30"/>
    </location>
</feature>
<evidence type="ECO:0000313" key="3">
    <source>
        <dbReference type="Proteomes" id="UP000063308"/>
    </source>
</evidence>
<keyword evidence="1" id="KW-0472">Membrane</keyword>
<dbReference type="AlphaFoldDB" id="A0A0E4G0F5"/>
<gene>
    <name evidence="2" type="ORF">NK6_7046</name>
</gene>
<protein>
    <submittedName>
        <fullName evidence="2">Uncharacterized protein</fullName>
    </submittedName>
</protein>
<reference evidence="2 3" key="1">
    <citation type="submission" date="2014-11" db="EMBL/GenBank/DDBJ databases">
        <title>Symbiosis island explosion on the genome of extra-slow-growing strains of soybean bradyrhizobia with massive insertion sequences.</title>
        <authorList>
            <person name="Iida T."/>
            <person name="Minamisawa K."/>
        </authorList>
    </citation>
    <scope>NUCLEOTIDE SEQUENCE [LARGE SCALE GENOMIC DNA]</scope>
    <source>
        <strain evidence="2 3">NK6</strain>
    </source>
</reference>
<name>A0A0E4G0F5_9BRAD</name>
<accession>A0A0E4G0F5</accession>
<dbReference type="Proteomes" id="UP000063308">
    <property type="component" value="Chromosome"/>
</dbReference>
<evidence type="ECO:0000313" key="2">
    <source>
        <dbReference type="EMBL" id="BAR60197.1"/>
    </source>
</evidence>
<proteinExistence type="predicted"/>